<dbReference type="EMBL" id="FOFB01000008">
    <property type="protein sequence ID" value="SEQ34202.1"/>
    <property type="molecule type" value="Genomic_DNA"/>
</dbReference>
<dbReference type="STRING" id="478744.SAMN05444359_108128"/>
<dbReference type="OrthoDB" id="1143207at2"/>
<dbReference type="AlphaFoldDB" id="A0A1H9F8D4"/>
<name>A0A1H9F8D4_9BACT</name>
<protein>
    <submittedName>
        <fullName evidence="1">Uncharacterized protein</fullName>
    </submittedName>
</protein>
<keyword evidence="2" id="KW-1185">Reference proteome</keyword>
<dbReference type="InParanoid" id="A0A1H9F8D4"/>
<gene>
    <name evidence="1" type="ORF">SAMN05444359_108128</name>
</gene>
<proteinExistence type="predicted"/>
<organism evidence="1 2">
    <name type="scientific">Neolewinella agarilytica</name>
    <dbReference type="NCBI Taxonomy" id="478744"/>
    <lineage>
        <taxon>Bacteria</taxon>
        <taxon>Pseudomonadati</taxon>
        <taxon>Bacteroidota</taxon>
        <taxon>Saprospiria</taxon>
        <taxon>Saprospirales</taxon>
        <taxon>Lewinellaceae</taxon>
        <taxon>Neolewinella</taxon>
    </lineage>
</organism>
<sequence>MRYFLLLTILISACATTRSQPGNSVDRFFLDPTGKTYFLLADERLVTDNPLGQNRFEFFDSSLGSPDVVDVANPFSVMLFYADYGQLIILDRTLSERSRLDLFSVEDILEPSTVARASDNKVWVFDNWDYRLKLLDQSGKVRQRSNDLRLEIRAVIPPDAIYVNRGQVLLHYRADHRAALFTNYGRFERWITFPPAEDFAWNPPYLLGRSKDSFWIWDAVTNQQKEQPRPQVPGEVKEQWIPMAEGYLRLNTATGKTEEVKFN</sequence>
<dbReference type="SUPFAM" id="SSF63829">
    <property type="entry name" value="Calcium-dependent phosphotriesterase"/>
    <property type="match status" value="1"/>
</dbReference>
<evidence type="ECO:0000313" key="1">
    <source>
        <dbReference type="EMBL" id="SEQ34202.1"/>
    </source>
</evidence>
<dbReference type="Proteomes" id="UP000199021">
    <property type="component" value="Unassembled WGS sequence"/>
</dbReference>
<dbReference type="RefSeq" id="WP_090167560.1">
    <property type="nucleotide sequence ID" value="NZ_FOFB01000008.1"/>
</dbReference>
<evidence type="ECO:0000313" key="2">
    <source>
        <dbReference type="Proteomes" id="UP000199021"/>
    </source>
</evidence>
<reference evidence="2" key="1">
    <citation type="submission" date="2016-10" db="EMBL/GenBank/DDBJ databases">
        <authorList>
            <person name="Varghese N."/>
            <person name="Submissions S."/>
        </authorList>
    </citation>
    <scope>NUCLEOTIDE SEQUENCE [LARGE SCALE GENOMIC DNA]</scope>
    <source>
        <strain evidence="2">DSM 24740</strain>
    </source>
</reference>
<accession>A0A1H9F8D4</accession>